<keyword evidence="3 7" id="KW-1133">Transmembrane helix</keyword>
<sequence>MDTDVRGPEGVELPMGSRSWVAVAVASTLIPLTAMVVALRFYARHRLDCWVGIDDWAVLTALVFVVAKGVTMCLMADVGLGQHIWNLSDWQIEQYFKRFYFTIILYYCSLGSIKIALLLQYRRIFASKLRRAINIALLAIGSWSVALVLVSIFSCNPIQGYWVPDIKATCIPRFQWYIHSAGNILSDIVIFALPIPILWNMKVSTRQRLLLIFVFSLGLLNCSISGIRIKYLPIVNFNPDFTYENVDAAVWSTAEVCLAIICACLPTLRPIYARAARQRLTGGVRPRLRRHHPYHKGPGRDLLTAEEAVPDPSFGSSMSRDHHDIEKLSPRASLRPSTSTIDKGSDYTRTYQPQPQSQSQCDHRCYQLLESPLAQQHPERKPSRHRGRAPPAAISGPPEHRRPSVQSILDEIVVTQPPSAIIHEALGSNFPIRVAGHVQQQQQLAPAETRGRFSSVDSVGAGCSDGLSAPRLRIKRVASEGSAAMQAAHLMSPWPREAGAGRIPVDFQAVGWGGSVKAAIREYQVDHAPRDLV</sequence>
<feature type="transmembrane region" description="Helical" evidence="7">
    <location>
        <begin position="133"/>
        <end position="154"/>
    </location>
</feature>
<dbReference type="AlphaFoldDB" id="A0A2P5HWR5"/>
<feature type="compositionally biased region" description="Polar residues" evidence="6">
    <location>
        <begin position="335"/>
        <end position="360"/>
    </location>
</feature>
<evidence type="ECO:0000256" key="5">
    <source>
        <dbReference type="ARBA" id="ARBA00038359"/>
    </source>
</evidence>
<evidence type="ECO:0000313" key="10">
    <source>
        <dbReference type="Proteomes" id="UP000094444"/>
    </source>
</evidence>
<dbReference type="Proteomes" id="UP000094444">
    <property type="component" value="Unassembled WGS sequence"/>
</dbReference>
<evidence type="ECO:0000256" key="1">
    <source>
        <dbReference type="ARBA" id="ARBA00004141"/>
    </source>
</evidence>
<protein>
    <recommendedName>
        <fullName evidence="8">Rhodopsin domain-containing protein</fullName>
    </recommendedName>
</protein>
<dbReference type="STRING" id="158607.A0A2P5HWR5"/>
<evidence type="ECO:0000256" key="6">
    <source>
        <dbReference type="SAM" id="MobiDB-lite"/>
    </source>
</evidence>
<dbReference type="Pfam" id="PF20684">
    <property type="entry name" value="Fung_rhodopsin"/>
    <property type="match status" value="1"/>
</dbReference>
<comment type="similarity">
    <text evidence="5">Belongs to the SAT4 family.</text>
</comment>
<dbReference type="InParanoid" id="A0A2P5HWR5"/>
<feature type="region of interest" description="Disordered" evidence="6">
    <location>
        <begin position="288"/>
        <end position="403"/>
    </location>
</feature>
<evidence type="ECO:0000259" key="8">
    <source>
        <dbReference type="Pfam" id="PF20684"/>
    </source>
</evidence>
<comment type="subcellular location">
    <subcellularLocation>
        <location evidence="1">Membrane</location>
        <topology evidence="1">Multi-pass membrane protein</topology>
    </subcellularLocation>
</comment>
<feature type="transmembrane region" description="Helical" evidence="7">
    <location>
        <begin position="209"/>
        <end position="229"/>
    </location>
</feature>
<evidence type="ECO:0000256" key="3">
    <source>
        <dbReference type="ARBA" id="ARBA00022989"/>
    </source>
</evidence>
<keyword evidence="2 7" id="KW-0812">Transmembrane</keyword>
<feature type="transmembrane region" description="Helical" evidence="7">
    <location>
        <begin position="99"/>
        <end position="121"/>
    </location>
</feature>
<comment type="caution">
    <text evidence="9">The sequence shown here is derived from an EMBL/GenBank/DDBJ whole genome shotgun (WGS) entry which is preliminary data.</text>
</comment>
<organism evidence="9 10">
    <name type="scientific">Diaporthe helianthi</name>
    <dbReference type="NCBI Taxonomy" id="158607"/>
    <lineage>
        <taxon>Eukaryota</taxon>
        <taxon>Fungi</taxon>
        <taxon>Dikarya</taxon>
        <taxon>Ascomycota</taxon>
        <taxon>Pezizomycotina</taxon>
        <taxon>Sordariomycetes</taxon>
        <taxon>Sordariomycetidae</taxon>
        <taxon>Diaporthales</taxon>
        <taxon>Diaporthaceae</taxon>
        <taxon>Diaporthe</taxon>
    </lineage>
</organism>
<reference evidence="9" key="1">
    <citation type="submission" date="2017-09" db="EMBL/GenBank/DDBJ databases">
        <title>Polyketide synthases of a Diaporthe helianthi virulent isolate.</title>
        <authorList>
            <person name="Baroncelli R."/>
        </authorList>
    </citation>
    <scope>NUCLEOTIDE SEQUENCE [LARGE SCALE GENOMIC DNA]</scope>
    <source>
        <strain evidence="9">7/96</strain>
    </source>
</reference>
<feature type="transmembrane region" description="Helical" evidence="7">
    <location>
        <begin position="20"/>
        <end position="43"/>
    </location>
</feature>
<keyword evidence="10" id="KW-1185">Reference proteome</keyword>
<evidence type="ECO:0000256" key="2">
    <source>
        <dbReference type="ARBA" id="ARBA00022692"/>
    </source>
</evidence>
<dbReference type="EMBL" id="MAVT02000591">
    <property type="protein sequence ID" value="POS74691.1"/>
    <property type="molecule type" value="Genomic_DNA"/>
</dbReference>
<feature type="compositionally biased region" description="Basic residues" evidence="6">
    <location>
        <begin position="288"/>
        <end position="297"/>
    </location>
</feature>
<evidence type="ECO:0000256" key="4">
    <source>
        <dbReference type="ARBA" id="ARBA00023136"/>
    </source>
</evidence>
<feature type="domain" description="Rhodopsin" evidence="8">
    <location>
        <begin position="39"/>
        <end position="273"/>
    </location>
</feature>
<evidence type="ECO:0000313" key="9">
    <source>
        <dbReference type="EMBL" id="POS74691.1"/>
    </source>
</evidence>
<dbReference type="PANTHER" id="PTHR33048:SF47">
    <property type="entry name" value="INTEGRAL MEMBRANE PROTEIN-RELATED"/>
    <property type="match status" value="1"/>
</dbReference>
<keyword evidence="4 7" id="KW-0472">Membrane</keyword>
<feature type="transmembrane region" description="Helical" evidence="7">
    <location>
        <begin position="55"/>
        <end position="79"/>
    </location>
</feature>
<feature type="compositionally biased region" description="Basic and acidic residues" evidence="6">
    <location>
        <begin position="319"/>
        <end position="329"/>
    </location>
</feature>
<feature type="transmembrane region" description="Helical" evidence="7">
    <location>
        <begin position="174"/>
        <end position="197"/>
    </location>
</feature>
<proteinExistence type="inferred from homology"/>
<name>A0A2P5HWR5_DIAHE</name>
<feature type="transmembrane region" description="Helical" evidence="7">
    <location>
        <begin position="249"/>
        <end position="268"/>
    </location>
</feature>
<evidence type="ECO:0000256" key="7">
    <source>
        <dbReference type="SAM" id="Phobius"/>
    </source>
</evidence>
<dbReference type="PANTHER" id="PTHR33048">
    <property type="entry name" value="PTH11-LIKE INTEGRAL MEMBRANE PROTEIN (AFU_ORTHOLOGUE AFUA_5G11245)"/>
    <property type="match status" value="1"/>
</dbReference>
<dbReference type="InterPro" id="IPR049326">
    <property type="entry name" value="Rhodopsin_dom_fungi"/>
</dbReference>
<accession>A0A2P5HWR5</accession>
<dbReference type="InterPro" id="IPR052337">
    <property type="entry name" value="SAT4-like"/>
</dbReference>
<dbReference type="OrthoDB" id="3648173at2759"/>
<dbReference type="GO" id="GO:0016020">
    <property type="term" value="C:membrane"/>
    <property type="evidence" value="ECO:0007669"/>
    <property type="project" value="UniProtKB-SubCell"/>
</dbReference>
<gene>
    <name evidence="9" type="ORF">DHEL01_v206911</name>
</gene>